<reference evidence="1" key="1">
    <citation type="submission" date="2020-06" db="EMBL/GenBank/DDBJ databases">
        <authorList>
            <consortium name="Plant Systems Biology data submission"/>
        </authorList>
    </citation>
    <scope>NUCLEOTIDE SEQUENCE</scope>
    <source>
        <strain evidence="1">D6</strain>
    </source>
</reference>
<dbReference type="AlphaFoldDB" id="A0A9N8ENJ8"/>
<gene>
    <name evidence="1" type="ORF">SEMRO_1435_G272360.1</name>
</gene>
<dbReference type="EMBL" id="CAICTM010001433">
    <property type="protein sequence ID" value="CAB9523590.1"/>
    <property type="molecule type" value="Genomic_DNA"/>
</dbReference>
<dbReference type="Proteomes" id="UP001153069">
    <property type="component" value="Unassembled WGS sequence"/>
</dbReference>
<comment type="caution">
    <text evidence="1">The sequence shown here is derived from an EMBL/GenBank/DDBJ whole genome shotgun (WGS) entry which is preliminary data.</text>
</comment>
<evidence type="ECO:0000313" key="1">
    <source>
        <dbReference type="EMBL" id="CAB9523590.1"/>
    </source>
</evidence>
<sequence>MSRVVYGDARDYKRKETAAKEGKGLKHFNYFLENYCLQINVPVVTGDKIPYHGLLIKAKDFNENDLREVYSFWDSMMAAFTTYMG</sequence>
<protein>
    <submittedName>
        <fullName evidence="1">Uncharacterized protein</fullName>
    </submittedName>
</protein>
<dbReference type="OrthoDB" id="50512at2759"/>
<name>A0A9N8ENJ8_9STRA</name>
<keyword evidence="2" id="KW-1185">Reference proteome</keyword>
<organism evidence="1 2">
    <name type="scientific">Seminavis robusta</name>
    <dbReference type="NCBI Taxonomy" id="568900"/>
    <lineage>
        <taxon>Eukaryota</taxon>
        <taxon>Sar</taxon>
        <taxon>Stramenopiles</taxon>
        <taxon>Ochrophyta</taxon>
        <taxon>Bacillariophyta</taxon>
        <taxon>Bacillariophyceae</taxon>
        <taxon>Bacillariophycidae</taxon>
        <taxon>Naviculales</taxon>
        <taxon>Naviculaceae</taxon>
        <taxon>Seminavis</taxon>
    </lineage>
</organism>
<accession>A0A9N8ENJ8</accession>
<evidence type="ECO:0000313" key="2">
    <source>
        <dbReference type="Proteomes" id="UP001153069"/>
    </source>
</evidence>
<proteinExistence type="predicted"/>